<keyword evidence="2" id="KW-0863">Zinc-finger</keyword>
<dbReference type="InParanoid" id="A0A1X7V187"/>
<feature type="domain" description="3CxxC-type" evidence="5">
    <location>
        <begin position="111"/>
        <end position="177"/>
    </location>
</feature>
<keyword evidence="3" id="KW-0862">Zinc</keyword>
<evidence type="ECO:0000313" key="6">
    <source>
        <dbReference type="EnsemblMetazoa" id="Aqu2.1.33559_001"/>
    </source>
</evidence>
<evidence type="ECO:0000256" key="2">
    <source>
        <dbReference type="ARBA" id="ARBA00022771"/>
    </source>
</evidence>
<evidence type="ECO:0000256" key="1">
    <source>
        <dbReference type="ARBA" id="ARBA00022723"/>
    </source>
</evidence>
<dbReference type="SMART" id="SM01328">
    <property type="entry name" value="zf-3CxxC"/>
    <property type="match status" value="2"/>
</dbReference>
<dbReference type="AlphaFoldDB" id="A0A1X7V187"/>
<dbReference type="Pfam" id="PF17180">
    <property type="entry name" value="Zn_ribbon_3CxxC_2"/>
    <property type="match status" value="2"/>
</dbReference>
<evidence type="ECO:0000256" key="4">
    <source>
        <dbReference type="SAM" id="MobiDB-lite"/>
    </source>
</evidence>
<feature type="compositionally biased region" description="Acidic residues" evidence="4">
    <location>
        <begin position="226"/>
        <end position="236"/>
    </location>
</feature>
<feature type="compositionally biased region" description="Polar residues" evidence="4">
    <location>
        <begin position="207"/>
        <end position="217"/>
    </location>
</feature>
<keyword evidence="1" id="KW-0479">Metal-binding</keyword>
<organism evidence="6">
    <name type="scientific">Amphimedon queenslandica</name>
    <name type="common">Sponge</name>
    <dbReference type="NCBI Taxonomy" id="400682"/>
    <lineage>
        <taxon>Eukaryota</taxon>
        <taxon>Metazoa</taxon>
        <taxon>Porifera</taxon>
        <taxon>Demospongiae</taxon>
        <taxon>Heteroscleromorpha</taxon>
        <taxon>Haplosclerida</taxon>
        <taxon>Niphatidae</taxon>
        <taxon>Amphimedon</taxon>
    </lineage>
</organism>
<feature type="domain" description="3CxxC-type" evidence="5">
    <location>
        <begin position="308"/>
        <end position="383"/>
    </location>
</feature>
<protein>
    <recommendedName>
        <fullName evidence="5">3CxxC-type domain-containing protein</fullName>
    </recommendedName>
</protein>
<sequence>MATPVGYSDPSDRPLLFIAKYKCDKCGHKWKVKRTNGGRKRCPIDSSHSILPVLPYKKIPINKLVVYKCLQCSREIKETRCKKEVNQVPYCRVCNCDMILVSCKDIKAVKRMFGEFFCKECQRGWKSGNAWEGKGQECNKCNRLVYPSTLCPLRPPKFTPEHREPHDQSRCEMCKELGTNCRTFDSYAGNVASTEELPHEEDEDNLSVITDTSSALSSVRDRSFSPEDDLNDDDLSPGDGDLTPTEHDPGQDDIVTKAAEELDKLSFNDHDGKNYEFAHSNCYVVILHTCRNNAMNNRSKTPYQGPDRVFGDFRCWKCNRTWSSGNSWANMGQKCLKCDIMIYPYQQRPLLKKQDYDEDEEEDYLYDSGAPHLSDLCEKCKELGYNCRESY</sequence>
<dbReference type="OrthoDB" id="10038672at2759"/>
<dbReference type="GO" id="GO:0008270">
    <property type="term" value="F:zinc ion binding"/>
    <property type="evidence" value="ECO:0007669"/>
    <property type="project" value="UniProtKB-KW"/>
</dbReference>
<reference evidence="6" key="1">
    <citation type="submission" date="2017-05" db="UniProtKB">
        <authorList>
            <consortium name="EnsemblMetazoa"/>
        </authorList>
    </citation>
    <scope>IDENTIFICATION</scope>
</reference>
<name>A0A1X7V187_AMPQE</name>
<dbReference type="InterPro" id="IPR033446">
    <property type="entry name" value="ZCCHC24_Znf-3CxxC"/>
</dbReference>
<evidence type="ECO:0000256" key="3">
    <source>
        <dbReference type="ARBA" id="ARBA00022833"/>
    </source>
</evidence>
<dbReference type="EnsemblMetazoa" id="Aqu2.1.33559_001">
    <property type="protein sequence ID" value="Aqu2.1.33559_001"/>
    <property type="gene ID" value="Aqu2.1.33559"/>
</dbReference>
<accession>A0A1X7V187</accession>
<evidence type="ECO:0000259" key="5">
    <source>
        <dbReference type="SMART" id="SM01328"/>
    </source>
</evidence>
<dbReference type="InterPro" id="IPR027377">
    <property type="entry name" value="ZAR1/RTP1-5-like_Znf-3CxxC"/>
</dbReference>
<dbReference type="eggNOG" id="ENOG502QRVW">
    <property type="taxonomic scope" value="Eukaryota"/>
</dbReference>
<feature type="region of interest" description="Disordered" evidence="4">
    <location>
        <begin position="194"/>
        <end position="251"/>
    </location>
</feature>
<proteinExistence type="predicted"/>